<gene>
    <name evidence="1" type="ORF">SM757_32010</name>
</gene>
<protein>
    <submittedName>
        <fullName evidence="1">Molybdenum carrier protein</fullName>
    </submittedName>
</protein>
<dbReference type="Proteomes" id="UP001293718">
    <property type="component" value="Unassembled WGS sequence"/>
</dbReference>
<dbReference type="EMBL" id="JAXOJX010000101">
    <property type="protein sequence ID" value="MDZ5461209.1"/>
    <property type="molecule type" value="Genomic_DNA"/>
</dbReference>
<evidence type="ECO:0000313" key="2">
    <source>
        <dbReference type="Proteomes" id="UP001293718"/>
    </source>
</evidence>
<dbReference type="Gene3D" id="3.40.50.450">
    <property type="match status" value="1"/>
</dbReference>
<dbReference type="RefSeq" id="WP_322468447.1">
    <property type="nucleotide sequence ID" value="NZ_JAXOJX010000101.1"/>
</dbReference>
<comment type="caution">
    <text evidence="1">The sequence shown here is derived from an EMBL/GenBank/DDBJ whole genome shotgun (WGS) entry which is preliminary data.</text>
</comment>
<dbReference type="InterPro" id="IPR024755">
    <property type="entry name" value="cpYpsA"/>
</dbReference>
<name>A0ABU5IQN9_9BURK</name>
<reference evidence="1 2" key="1">
    <citation type="submission" date="2023-11" db="EMBL/GenBank/DDBJ databases">
        <title>Draft genome of Azohydromonas lata strain H1 (DSM1123), a polyhydroxyalkanoate producer.</title>
        <authorList>
            <person name="Traversa D."/>
            <person name="D'Addabbo P."/>
            <person name="Pazzani C."/>
            <person name="Manzari C."/>
            <person name="Chiara M."/>
            <person name="Scrascia M."/>
        </authorList>
    </citation>
    <scope>NUCLEOTIDE SEQUENCE [LARGE SCALE GENOMIC DNA]</scope>
    <source>
        <strain evidence="1 2">H1</strain>
    </source>
</reference>
<accession>A0ABU5IQN9</accession>
<organism evidence="1 2">
    <name type="scientific">Azohydromonas lata</name>
    <dbReference type="NCBI Taxonomy" id="45677"/>
    <lineage>
        <taxon>Bacteria</taxon>
        <taxon>Pseudomonadati</taxon>
        <taxon>Pseudomonadota</taxon>
        <taxon>Betaproteobacteria</taxon>
        <taxon>Burkholderiales</taxon>
        <taxon>Sphaerotilaceae</taxon>
        <taxon>Azohydromonas</taxon>
    </lineage>
</organism>
<proteinExistence type="predicted"/>
<evidence type="ECO:0000313" key="1">
    <source>
        <dbReference type="EMBL" id="MDZ5461209.1"/>
    </source>
</evidence>
<keyword evidence="2" id="KW-1185">Reference proteome</keyword>
<dbReference type="Pfam" id="PF12694">
    <property type="entry name" value="cpYpsA"/>
    <property type="match status" value="1"/>
</dbReference>
<sequence>MQPRLTAAGVVIERVVSRKKTGPDRAALDWALARGVPHGGWCPAGRIAEDGAIPPRYRLTEMPDGDAYRQRTRANVRDAYATLLLSVGPELTGGSR</sequence>